<proteinExistence type="predicted"/>
<reference evidence="1 2" key="1">
    <citation type="journal article" date="2011" name="PLoS Genet.">
        <title>Azospirillum genomes reveal transition of bacteria from aquatic to terrestrial environments.</title>
        <authorList>
            <person name="Wisniewski-Dye F."/>
            <person name="Borziak K."/>
            <person name="Khalsa-Moyers G."/>
            <person name="Alexandre G."/>
            <person name="Sukharnikov L.O."/>
            <person name="Wuichet K."/>
            <person name="Hurst G.B."/>
            <person name="McDonald W.H."/>
            <person name="Robertson J.S."/>
            <person name="Barbe V."/>
            <person name="Calteau A."/>
            <person name="Rouy Z."/>
            <person name="Mangenot S."/>
            <person name="Prigent-Combaret C."/>
            <person name="Normand P."/>
            <person name="Boyer M."/>
            <person name="Siguier P."/>
            <person name="Dessaux Y."/>
            <person name="Elmerich C."/>
            <person name="Condemine G."/>
            <person name="Krishnen G."/>
            <person name="Kennedy I."/>
            <person name="Paterson A.H."/>
            <person name="Gonzalez V."/>
            <person name="Mavingui P."/>
            <person name="Zhulin I.B."/>
        </authorList>
    </citation>
    <scope>NUCLEOTIDE SEQUENCE [LARGE SCALE GENOMIC DNA]</scope>
    <source>
        <strain evidence="1 2">Sp245</strain>
    </source>
</reference>
<dbReference type="EMBL" id="HE577328">
    <property type="protein sequence ID" value="CCD00755.1"/>
    <property type="molecule type" value="Genomic_DNA"/>
</dbReference>
<dbReference type="KEGG" id="abs:AZOBR_p1120053"/>
<geneLocation type="plasmid" evidence="1 2">
    <name>AZOBR_p1</name>
</geneLocation>
<evidence type="ECO:0000313" key="2">
    <source>
        <dbReference type="Proteomes" id="UP000007319"/>
    </source>
</evidence>
<protein>
    <submittedName>
        <fullName evidence="1">Uncharacterized protein</fullName>
    </submittedName>
</protein>
<organism evidence="1 2">
    <name type="scientific">Azospirillum baldaniorum</name>
    <dbReference type="NCBI Taxonomy" id="1064539"/>
    <lineage>
        <taxon>Bacteria</taxon>
        <taxon>Pseudomonadati</taxon>
        <taxon>Pseudomonadota</taxon>
        <taxon>Alphaproteobacteria</taxon>
        <taxon>Rhodospirillales</taxon>
        <taxon>Azospirillaceae</taxon>
        <taxon>Azospirillum</taxon>
    </lineage>
</organism>
<dbReference type="Proteomes" id="UP000007319">
    <property type="component" value="Plasmid AZOBR_p1"/>
</dbReference>
<gene>
    <name evidence="1" type="ORF">AZOBR_p1120053</name>
</gene>
<name>A0A9P1JVR2_9PROT</name>
<keyword evidence="1" id="KW-0614">Plasmid</keyword>
<keyword evidence="2" id="KW-1185">Reference proteome</keyword>
<sequence>MRSRHRTYAMGQTVYPFNKFDKPVARVAINSTV</sequence>
<accession>A0A9P1JVR2</accession>
<dbReference type="AlphaFoldDB" id="A0A9P1JVR2"/>
<evidence type="ECO:0000313" key="1">
    <source>
        <dbReference type="EMBL" id="CCD00755.1"/>
    </source>
</evidence>